<dbReference type="InterPro" id="IPR011993">
    <property type="entry name" value="PH-like_dom_sf"/>
</dbReference>
<dbReference type="SUPFAM" id="SSF48425">
    <property type="entry name" value="Sec7 domain"/>
    <property type="match status" value="1"/>
</dbReference>
<dbReference type="InterPro" id="IPR035999">
    <property type="entry name" value="Sec7_dom_sf"/>
</dbReference>
<feature type="compositionally biased region" description="Basic and acidic residues" evidence="1">
    <location>
        <begin position="545"/>
        <end position="556"/>
    </location>
</feature>
<dbReference type="Gene3D" id="2.30.29.30">
    <property type="entry name" value="Pleckstrin-homology domain (PH domain)/Phosphotyrosine-binding domain (PTB)"/>
    <property type="match status" value="1"/>
</dbReference>
<feature type="compositionally biased region" description="Polar residues" evidence="1">
    <location>
        <begin position="140"/>
        <end position="152"/>
    </location>
</feature>
<dbReference type="Pfam" id="PF15410">
    <property type="entry name" value="PH_9"/>
    <property type="match status" value="1"/>
</dbReference>
<feature type="compositionally biased region" description="Polar residues" evidence="1">
    <location>
        <begin position="579"/>
        <end position="589"/>
    </location>
</feature>
<accession>A0ABR3AVX7</accession>
<protein>
    <recommendedName>
        <fullName evidence="6">SEC7 domain-containing protein</fullName>
    </recommendedName>
</protein>
<dbReference type="PANTHER" id="PTHR10663:SF373">
    <property type="entry name" value="PH AND SEC7 DOMAIN-CONTAINING PROTEIN C11E3.11C"/>
    <property type="match status" value="1"/>
</dbReference>
<dbReference type="Gene3D" id="1.10.1000.11">
    <property type="entry name" value="Arf Nucleotide-binding Site Opener,domain 2"/>
    <property type="match status" value="1"/>
</dbReference>
<dbReference type="PANTHER" id="PTHR10663">
    <property type="entry name" value="GUANYL-NUCLEOTIDE EXCHANGE FACTOR"/>
    <property type="match status" value="1"/>
</dbReference>
<feature type="region of interest" description="Disordered" evidence="1">
    <location>
        <begin position="69"/>
        <end position="91"/>
    </location>
</feature>
<proteinExistence type="predicted"/>
<sequence length="955" mass="106651">DNIPHVRPIPTNDKSSRRRNHPYNIPLAPPPTQENIRRAQDSARFRTETFLGNLPDEFLAQPLRQRTLKYSSSTCPQEDQPSPSSWSNRSIGKSSGSYSFYSTFGADSSTHSLDSIENSQPLDTALQHFISDPIDPDHLSNSNLHLTFNTTSSREERPAAKTPKLSNRLSGGHFGSAGGLILSTAPVPPPEDIAQAMLEWKRLSDGGVPKRMSTTIASGSTAVTNPGLSLFELAIRVDDPKAKEESEEELSGIDKQTLRKQAVDALEGVKVAASRSAGSGTDAETAPEMVQVRDPRLSSQDNAASDDQPSRPSVQLTETVVYVTKNPQEAAKWLWAEIDEFVPRERVAEWLGQRETLHVETLVVYMDYFYFAGMRLDSAFRKLCSKLYFKAEAQQIDRILEAFANRFWACNTRSVFGSADVVYAIVYSLLLLNTDLHVAQGNHNRMTRPEFVRNTMSAIYDQRQPDDNAQGDKPSKEYTFSKAWEADIESHLKELYTSVKQYQVLQPNSRRSTQSVVQLEKQNSLLGGRHSIGIKRSVHSMIRKTPRESVSDEIQPRKSTSSGPRFTTTAPRSTRRESFSSVASGTSYGSHGRGGIPLSPYQSMGGANQFRNSTNGIQNQSDIASLNQAPYLKEGVVIRKHLLENAQQRARHREWKECFLVVGQGELKMYALQGTGEPDRKSMFRPSSIHFGVTEGNSSQLSLSSMSQHSQRWVSNTQLVGSIQLNHTLSNVLPPPGYNRQRPHVFAIQKPDGGVFLYQASSAEQANEWVATCNYWAARRSKEPLAGGVSNMEYGWGDCLDSVLLDLDTECGMVISPTQPITNEDDLVLYDWHPPAPPSVSSTLSERDQHESLKKHLATLNIEINNHHDTKTKLMIKFPPKSPLHTKALSNWESRSKYLLHDIIKYQNYCDMLEKSLQRQDAEEATTAASSSRLVFKTSTVDLMKEIGEELQLAF</sequence>
<feature type="region of interest" description="Disordered" evidence="1">
    <location>
        <begin position="140"/>
        <end position="170"/>
    </location>
</feature>
<dbReference type="EMBL" id="JBCLYO010000013">
    <property type="protein sequence ID" value="KAL0083749.1"/>
    <property type="molecule type" value="Genomic_DNA"/>
</dbReference>
<dbReference type="InterPro" id="IPR023394">
    <property type="entry name" value="Sec7_C_sf"/>
</dbReference>
<name>A0ABR3AVX7_PHYBL</name>
<feature type="compositionally biased region" description="Polar residues" evidence="1">
    <location>
        <begin position="600"/>
        <end position="615"/>
    </location>
</feature>
<dbReference type="InterPro" id="IPR000904">
    <property type="entry name" value="Sec7_dom"/>
</dbReference>
<dbReference type="PROSITE" id="PS50190">
    <property type="entry name" value="SEC7"/>
    <property type="match status" value="1"/>
</dbReference>
<keyword evidence="5" id="KW-1185">Reference proteome</keyword>
<evidence type="ECO:0000259" key="3">
    <source>
        <dbReference type="PROSITE" id="PS50190"/>
    </source>
</evidence>
<feature type="domain" description="PH" evidence="2">
    <location>
        <begin position="630"/>
        <end position="778"/>
    </location>
</feature>
<dbReference type="InterPro" id="IPR041681">
    <property type="entry name" value="PH_9"/>
</dbReference>
<evidence type="ECO:0000259" key="2">
    <source>
        <dbReference type="PROSITE" id="PS50003"/>
    </source>
</evidence>
<feature type="compositionally biased region" description="Polar residues" evidence="1">
    <location>
        <begin position="557"/>
        <end position="572"/>
    </location>
</feature>
<organism evidence="4 5">
    <name type="scientific">Phycomyces blakesleeanus</name>
    <dbReference type="NCBI Taxonomy" id="4837"/>
    <lineage>
        <taxon>Eukaryota</taxon>
        <taxon>Fungi</taxon>
        <taxon>Fungi incertae sedis</taxon>
        <taxon>Mucoromycota</taxon>
        <taxon>Mucoromycotina</taxon>
        <taxon>Mucoromycetes</taxon>
        <taxon>Mucorales</taxon>
        <taxon>Phycomycetaceae</taxon>
        <taxon>Phycomyces</taxon>
    </lineage>
</organism>
<feature type="compositionally biased region" description="Polar residues" evidence="1">
    <location>
        <begin position="297"/>
        <end position="313"/>
    </location>
</feature>
<dbReference type="CDD" id="cd00171">
    <property type="entry name" value="Sec7"/>
    <property type="match status" value="1"/>
</dbReference>
<dbReference type="SMART" id="SM00222">
    <property type="entry name" value="Sec7"/>
    <property type="match status" value="1"/>
</dbReference>
<dbReference type="SMART" id="SM00233">
    <property type="entry name" value="PH"/>
    <property type="match status" value="1"/>
</dbReference>
<evidence type="ECO:0000313" key="4">
    <source>
        <dbReference type="EMBL" id="KAL0083749.1"/>
    </source>
</evidence>
<reference evidence="4 5" key="1">
    <citation type="submission" date="2024-04" db="EMBL/GenBank/DDBJ databases">
        <title>Symmetric and asymmetric DNA N6-adenine methylation regulates different biological responses in Mucorales.</title>
        <authorList>
            <consortium name="Lawrence Berkeley National Laboratory"/>
            <person name="Lax C."/>
            <person name="Mondo S.J."/>
            <person name="Osorio-Concepcion M."/>
            <person name="Muszewska A."/>
            <person name="Corrochano-Luque M."/>
            <person name="Gutierrez G."/>
            <person name="Riley R."/>
            <person name="Lipzen A."/>
            <person name="Guo J."/>
            <person name="Hundley H."/>
            <person name="Amirebrahimi M."/>
            <person name="Ng V."/>
            <person name="Lorenzo-Gutierrez D."/>
            <person name="Binder U."/>
            <person name="Yang J."/>
            <person name="Song Y."/>
            <person name="Canovas D."/>
            <person name="Navarro E."/>
            <person name="Freitag M."/>
            <person name="Gabaldon T."/>
            <person name="Grigoriev I.V."/>
            <person name="Corrochano L.M."/>
            <person name="Nicolas F.E."/>
            <person name="Garre V."/>
        </authorList>
    </citation>
    <scope>NUCLEOTIDE SEQUENCE [LARGE SCALE GENOMIC DNA]</scope>
    <source>
        <strain evidence="4 5">L51</strain>
    </source>
</reference>
<comment type="caution">
    <text evidence="4">The sequence shown here is derived from an EMBL/GenBank/DDBJ whole genome shotgun (WGS) entry which is preliminary data.</text>
</comment>
<feature type="compositionally biased region" description="Polar residues" evidence="1">
    <location>
        <begin position="69"/>
        <end position="83"/>
    </location>
</feature>
<feature type="domain" description="SEC7" evidence="3">
    <location>
        <begin position="306"/>
        <end position="502"/>
    </location>
</feature>
<feature type="compositionally biased region" description="Basic residues" evidence="1">
    <location>
        <begin position="532"/>
        <end position="544"/>
    </location>
</feature>
<gene>
    <name evidence="4" type="ORF">J3Q64DRAFT_1641744</name>
</gene>
<feature type="region of interest" description="Disordered" evidence="1">
    <location>
        <begin position="528"/>
        <end position="615"/>
    </location>
</feature>
<evidence type="ECO:0000313" key="5">
    <source>
        <dbReference type="Proteomes" id="UP001448207"/>
    </source>
</evidence>
<feature type="region of interest" description="Disordered" evidence="1">
    <location>
        <begin position="272"/>
        <end position="313"/>
    </location>
</feature>
<dbReference type="SUPFAM" id="SSF50729">
    <property type="entry name" value="PH domain-like"/>
    <property type="match status" value="1"/>
</dbReference>
<dbReference type="Pfam" id="PF01369">
    <property type="entry name" value="Sec7"/>
    <property type="match status" value="1"/>
</dbReference>
<feature type="region of interest" description="Disordered" evidence="1">
    <location>
        <begin position="1"/>
        <end position="35"/>
    </location>
</feature>
<dbReference type="Proteomes" id="UP001448207">
    <property type="component" value="Unassembled WGS sequence"/>
</dbReference>
<evidence type="ECO:0008006" key="6">
    <source>
        <dbReference type="Google" id="ProtNLM"/>
    </source>
</evidence>
<dbReference type="PROSITE" id="PS50003">
    <property type="entry name" value="PH_DOMAIN"/>
    <property type="match status" value="1"/>
</dbReference>
<dbReference type="InterPro" id="IPR001849">
    <property type="entry name" value="PH_domain"/>
</dbReference>
<feature type="non-terminal residue" evidence="4">
    <location>
        <position position="1"/>
    </location>
</feature>
<evidence type="ECO:0000256" key="1">
    <source>
        <dbReference type="SAM" id="MobiDB-lite"/>
    </source>
</evidence>